<name>A0AA39U6R4_9PEZI</name>
<gene>
    <name evidence="1" type="ORF">B0T17DRAFT_395070</name>
</gene>
<accession>A0AA39U6R4</accession>
<proteinExistence type="predicted"/>
<reference evidence="1" key="1">
    <citation type="submission" date="2023-06" db="EMBL/GenBank/DDBJ databases">
        <title>Genome-scale phylogeny and comparative genomics of the fungal order Sordariales.</title>
        <authorList>
            <consortium name="Lawrence Berkeley National Laboratory"/>
            <person name="Hensen N."/>
            <person name="Bonometti L."/>
            <person name="Westerberg I."/>
            <person name="Brannstrom I.O."/>
            <person name="Guillou S."/>
            <person name="Cros-Aarteil S."/>
            <person name="Calhoun S."/>
            <person name="Haridas S."/>
            <person name="Kuo A."/>
            <person name="Mondo S."/>
            <person name="Pangilinan J."/>
            <person name="Riley R."/>
            <person name="LaButti K."/>
            <person name="Andreopoulos B."/>
            <person name="Lipzen A."/>
            <person name="Chen C."/>
            <person name="Yanf M."/>
            <person name="Daum C."/>
            <person name="Ng V."/>
            <person name="Clum A."/>
            <person name="Steindorff A."/>
            <person name="Ohm R."/>
            <person name="Martin F."/>
            <person name="Silar P."/>
            <person name="Natvig D."/>
            <person name="Lalanne C."/>
            <person name="Gautier V."/>
            <person name="Ament-velasquez S.L."/>
            <person name="Kruys A."/>
            <person name="Hutchinson M.I."/>
            <person name="Powell A.J."/>
            <person name="Barry K."/>
            <person name="Miller A.N."/>
            <person name="Grigoriev I.V."/>
            <person name="Debuchy R."/>
            <person name="Gladieux P."/>
            <person name="Thoren M.H."/>
            <person name="Johannesson H."/>
        </authorList>
    </citation>
    <scope>NUCLEOTIDE SEQUENCE</scope>
    <source>
        <strain evidence="1">SMH3391-2</strain>
    </source>
</reference>
<dbReference type="Proteomes" id="UP001174934">
    <property type="component" value="Unassembled WGS sequence"/>
</dbReference>
<sequence length="251" mass="27795">MKPFHSHHSVSKLTRATSSNPFSFMSSNVVQVSHPFFFFFFLLSPSLFPPLSQANGGLSVNATQNAMVSRRSWVKPTAAPRDMKIQVRKLLHGYCIRRPSANTCGNRASTLVAGSCWAAKTIKFKLHPRWNFANTHVDFCQEGGTVQPCEPKGSCALCLPQVISFFFSSENFSVFFSSSSFSATSTVSKDFSTLCLKIDRGLLAKGCQIDCSRTFEGDQSTCHDAFPWLNPATCHYFVMPPVYVLRSCDVG</sequence>
<evidence type="ECO:0000313" key="1">
    <source>
        <dbReference type="EMBL" id="KAK0613040.1"/>
    </source>
</evidence>
<organism evidence="1 2">
    <name type="scientific">Bombardia bombarda</name>
    <dbReference type="NCBI Taxonomy" id="252184"/>
    <lineage>
        <taxon>Eukaryota</taxon>
        <taxon>Fungi</taxon>
        <taxon>Dikarya</taxon>
        <taxon>Ascomycota</taxon>
        <taxon>Pezizomycotina</taxon>
        <taxon>Sordariomycetes</taxon>
        <taxon>Sordariomycetidae</taxon>
        <taxon>Sordariales</taxon>
        <taxon>Lasiosphaeriaceae</taxon>
        <taxon>Bombardia</taxon>
    </lineage>
</organism>
<evidence type="ECO:0000313" key="2">
    <source>
        <dbReference type="Proteomes" id="UP001174934"/>
    </source>
</evidence>
<dbReference type="AlphaFoldDB" id="A0AA39U6R4"/>
<dbReference type="EMBL" id="JAULSR010000008">
    <property type="protein sequence ID" value="KAK0613040.1"/>
    <property type="molecule type" value="Genomic_DNA"/>
</dbReference>
<protein>
    <submittedName>
        <fullName evidence="1">Uncharacterized protein</fullName>
    </submittedName>
</protein>
<keyword evidence="2" id="KW-1185">Reference proteome</keyword>
<comment type="caution">
    <text evidence="1">The sequence shown here is derived from an EMBL/GenBank/DDBJ whole genome shotgun (WGS) entry which is preliminary data.</text>
</comment>